<proteinExistence type="predicted"/>
<gene>
    <name evidence="1" type="ORF">EC9_00860</name>
</gene>
<name>A0A517LTI1_9BACT</name>
<accession>A0A517LTI1</accession>
<dbReference type="Proteomes" id="UP000319557">
    <property type="component" value="Chromosome"/>
</dbReference>
<dbReference type="EMBL" id="CP036261">
    <property type="protein sequence ID" value="QDS85928.1"/>
    <property type="molecule type" value="Genomic_DNA"/>
</dbReference>
<evidence type="ECO:0000313" key="1">
    <source>
        <dbReference type="EMBL" id="QDS85928.1"/>
    </source>
</evidence>
<evidence type="ECO:0000313" key="2">
    <source>
        <dbReference type="Proteomes" id="UP000319557"/>
    </source>
</evidence>
<keyword evidence="2" id="KW-1185">Reference proteome</keyword>
<organism evidence="1 2">
    <name type="scientific">Rosistilla ulvae</name>
    <dbReference type="NCBI Taxonomy" id="1930277"/>
    <lineage>
        <taxon>Bacteria</taxon>
        <taxon>Pseudomonadati</taxon>
        <taxon>Planctomycetota</taxon>
        <taxon>Planctomycetia</taxon>
        <taxon>Pirellulales</taxon>
        <taxon>Pirellulaceae</taxon>
        <taxon>Rosistilla</taxon>
    </lineage>
</organism>
<sequence length="75" mass="9160">MILNIWSRRWHPCGMRSHRWFVFRWWRYAYHRLIAATASQSSNQHTDVFRWWHYDYLRLIAATASQSSNQHPGGV</sequence>
<reference evidence="1 2" key="1">
    <citation type="submission" date="2019-02" db="EMBL/GenBank/DDBJ databases">
        <title>Deep-cultivation of Planctomycetes and their phenomic and genomic characterization uncovers novel biology.</title>
        <authorList>
            <person name="Wiegand S."/>
            <person name="Jogler M."/>
            <person name="Boedeker C."/>
            <person name="Pinto D."/>
            <person name="Vollmers J."/>
            <person name="Rivas-Marin E."/>
            <person name="Kohn T."/>
            <person name="Peeters S.H."/>
            <person name="Heuer A."/>
            <person name="Rast P."/>
            <person name="Oberbeckmann S."/>
            <person name="Bunk B."/>
            <person name="Jeske O."/>
            <person name="Meyerdierks A."/>
            <person name="Storesund J.E."/>
            <person name="Kallscheuer N."/>
            <person name="Luecker S."/>
            <person name="Lage O.M."/>
            <person name="Pohl T."/>
            <person name="Merkel B.J."/>
            <person name="Hornburger P."/>
            <person name="Mueller R.-W."/>
            <person name="Bruemmer F."/>
            <person name="Labrenz M."/>
            <person name="Spormann A.M."/>
            <person name="Op den Camp H."/>
            <person name="Overmann J."/>
            <person name="Amann R."/>
            <person name="Jetten M.S.M."/>
            <person name="Mascher T."/>
            <person name="Medema M.H."/>
            <person name="Devos D.P."/>
            <person name="Kaster A.-K."/>
            <person name="Ovreas L."/>
            <person name="Rohde M."/>
            <person name="Galperin M.Y."/>
            <person name="Jogler C."/>
        </authorList>
    </citation>
    <scope>NUCLEOTIDE SEQUENCE [LARGE SCALE GENOMIC DNA]</scope>
    <source>
        <strain evidence="1 2">EC9</strain>
    </source>
</reference>
<dbReference type="KEGG" id="ruv:EC9_00860"/>
<protein>
    <submittedName>
        <fullName evidence="1">Uncharacterized protein</fullName>
    </submittedName>
</protein>
<dbReference type="AlphaFoldDB" id="A0A517LTI1"/>